<feature type="transmembrane region" description="Helical" evidence="6">
    <location>
        <begin position="112"/>
        <end position="133"/>
    </location>
</feature>
<evidence type="ECO:0000313" key="7">
    <source>
        <dbReference type="EMBL" id="SEF24380.1"/>
    </source>
</evidence>
<feature type="transmembrane region" description="Helical" evidence="6">
    <location>
        <begin position="385"/>
        <end position="411"/>
    </location>
</feature>
<gene>
    <name evidence="7" type="ORF">SAMN05421837_102680</name>
</gene>
<evidence type="ECO:0000256" key="5">
    <source>
        <dbReference type="ARBA" id="ARBA00023136"/>
    </source>
</evidence>
<dbReference type="GO" id="GO:1904680">
    <property type="term" value="F:peptide transmembrane transporter activity"/>
    <property type="evidence" value="ECO:0007669"/>
    <property type="project" value="InterPro"/>
</dbReference>
<dbReference type="InterPro" id="IPR036259">
    <property type="entry name" value="MFS_trans_sf"/>
</dbReference>
<feature type="transmembrane region" description="Helical" evidence="6">
    <location>
        <begin position="21"/>
        <end position="40"/>
    </location>
</feature>
<keyword evidence="8" id="KW-1185">Reference proteome</keyword>
<comment type="subcellular location">
    <subcellularLocation>
        <location evidence="1">Membrane</location>
        <topology evidence="1">Multi-pass membrane protein</topology>
    </subcellularLocation>
</comment>
<proteinExistence type="inferred from homology"/>
<dbReference type="InterPro" id="IPR005279">
    <property type="entry name" value="Dipep/tripep_permease"/>
</dbReference>
<protein>
    <submittedName>
        <fullName evidence="7">Proton-dependent oligopeptide transporter, POT family</fullName>
    </submittedName>
</protein>
<dbReference type="SUPFAM" id="SSF103473">
    <property type="entry name" value="MFS general substrate transporter"/>
    <property type="match status" value="1"/>
</dbReference>
<sequence>MLSAMVLGRPRWFVTLFLTDMWERFSFFGMIAILALYAAASPASGGLGLPMGTAAALFGAYVGLVFMAAMPGGWLGDRVLGERRAVVIGGSGIALGHFTMLVPAAAATWVGLGLIAAGTGLLKPNMLALLGRFHGPGQSAQRESTLSLFYVSIQLSALVAPLVTGFLGETINWHLGFAAAGVGMTFGVVQFLLGSRSFGDLGREPGHPASAAERRKAALIAGVSTIVVAALAAADVLAGSFTLMHVVIAMGLLSLLAPVAYFLILRRSPALSVPQRRRVSAFGWVLASTALFWMFVIQGNSLLSLFAAHSTDRRLGGFTIPAGWFASATPLFMLLLAPALAALWTRVGERISLPVKIAAGLAAAAGSMLLMSAASGFAVDGLVSPWWLILVYLLLALGEVVLAPVGLSASVDVAPSTFAGRTMGLYWMCSAFGAGIGSQIVHLADVLPRPVYYLVLAGAGLGSGLALVLARRSLTTRLAVPAPETPVPPVVAVAAR</sequence>
<feature type="transmembrane region" description="Helical" evidence="6">
    <location>
        <begin position="86"/>
        <end position="106"/>
    </location>
</feature>
<feature type="transmembrane region" description="Helical" evidence="6">
    <location>
        <begin position="450"/>
        <end position="470"/>
    </location>
</feature>
<keyword evidence="4 6" id="KW-1133">Transmembrane helix</keyword>
<dbReference type="NCBIfam" id="TIGR00924">
    <property type="entry name" value="yjdL_sub1_fam"/>
    <property type="match status" value="1"/>
</dbReference>
<evidence type="ECO:0000256" key="4">
    <source>
        <dbReference type="ARBA" id="ARBA00022989"/>
    </source>
</evidence>
<feature type="transmembrane region" description="Helical" evidence="6">
    <location>
        <begin position="357"/>
        <end position="379"/>
    </location>
</feature>
<dbReference type="Gene3D" id="1.20.1250.20">
    <property type="entry name" value="MFS general substrate transporter like domains"/>
    <property type="match status" value="1"/>
</dbReference>
<dbReference type="InterPro" id="IPR000109">
    <property type="entry name" value="POT_fam"/>
</dbReference>
<dbReference type="STRING" id="218821.SAMN05421837_102680"/>
<evidence type="ECO:0000256" key="6">
    <source>
        <dbReference type="SAM" id="Phobius"/>
    </source>
</evidence>
<feature type="transmembrane region" description="Helical" evidence="6">
    <location>
        <begin position="173"/>
        <end position="193"/>
    </location>
</feature>
<keyword evidence="5 6" id="KW-0472">Membrane</keyword>
<dbReference type="PANTHER" id="PTHR11654">
    <property type="entry name" value="OLIGOPEPTIDE TRANSPORTER-RELATED"/>
    <property type="match status" value="1"/>
</dbReference>
<dbReference type="Proteomes" id="UP000198878">
    <property type="component" value="Unassembled WGS sequence"/>
</dbReference>
<evidence type="ECO:0000256" key="2">
    <source>
        <dbReference type="ARBA" id="ARBA00005982"/>
    </source>
</evidence>
<keyword evidence="3 6" id="KW-0812">Transmembrane</keyword>
<evidence type="ECO:0000313" key="8">
    <source>
        <dbReference type="Proteomes" id="UP000198878"/>
    </source>
</evidence>
<dbReference type="GO" id="GO:0015833">
    <property type="term" value="P:peptide transport"/>
    <property type="evidence" value="ECO:0007669"/>
    <property type="project" value="InterPro"/>
</dbReference>
<dbReference type="GO" id="GO:0016020">
    <property type="term" value="C:membrane"/>
    <property type="evidence" value="ECO:0007669"/>
    <property type="project" value="UniProtKB-SubCell"/>
</dbReference>
<feature type="transmembrane region" description="Helical" evidence="6">
    <location>
        <begin position="52"/>
        <end position="74"/>
    </location>
</feature>
<organism evidence="7 8">
    <name type="scientific">Amycolatopsis pretoriensis</name>
    <dbReference type="NCBI Taxonomy" id="218821"/>
    <lineage>
        <taxon>Bacteria</taxon>
        <taxon>Bacillati</taxon>
        <taxon>Actinomycetota</taxon>
        <taxon>Actinomycetes</taxon>
        <taxon>Pseudonocardiales</taxon>
        <taxon>Pseudonocardiaceae</taxon>
        <taxon>Amycolatopsis</taxon>
    </lineage>
</organism>
<evidence type="ECO:0000256" key="3">
    <source>
        <dbReference type="ARBA" id="ARBA00022692"/>
    </source>
</evidence>
<name>A0A1H5QE51_9PSEU</name>
<dbReference type="AlphaFoldDB" id="A0A1H5QE51"/>
<feature type="transmembrane region" description="Helical" evidence="6">
    <location>
        <begin position="145"/>
        <end position="167"/>
    </location>
</feature>
<evidence type="ECO:0000256" key="1">
    <source>
        <dbReference type="ARBA" id="ARBA00004141"/>
    </source>
</evidence>
<dbReference type="Pfam" id="PF00854">
    <property type="entry name" value="PTR2"/>
    <property type="match status" value="1"/>
</dbReference>
<feature type="transmembrane region" description="Helical" evidence="6">
    <location>
        <begin position="284"/>
        <end position="303"/>
    </location>
</feature>
<accession>A0A1H5QE51</accession>
<dbReference type="EMBL" id="FNUJ01000002">
    <property type="protein sequence ID" value="SEF24380.1"/>
    <property type="molecule type" value="Genomic_DNA"/>
</dbReference>
<reference evidence="8" key="1">
    <citation type="submission" date="2016-10" db="EMBL/GenBank/DDBJ databases">
        <authorList>
            <person name="Varghese N."/>
            <person name="Submissions S."/>
        </authorList>
    </citation>
    <scope>NUCLEOTIDE SEQUENCE [LARGE SCALE GENOMIC DNA]</scope>
    <source>
        <strain evidence="8">DSM 44654</strain>
    </source>
</reference>
<feature type="transmembrane region" description="Helical" evidence="6">
    <location>
        <begin position="217"/>
        <end position="237"/>
    </location>
</feature>
<feature type="transmembrane region" description="Helical" evidence="6">
    <location>
        <begin position="423"/>
        <end position="444"/>
    </location>
</feature>
<feature type="transmembrane region" description="Helical" evidence="6">
    <location>
        <begin position="323"/>
        <end position="345"/>
    </location>
</feature>
<feature type="transmembrane region" description="Helical" evidence="6">
    <location>
        <begin position="243"/>
        <end position="264"/>
    </location>
</feature>
<comment type="similarity">
    <text evidence="2">Belongs to the major facilitator superfamily. Proton-dependent oligopeptide transporter (POT/PTR) (TC 2.A.17) family.</text>
</comment>